<dbReference type="InterPro" id="IPR015421">
    <property type="entry name" value="PyrdxlP-dep_Trfase_major"/>
</dbReference>
<dbReference type="EMBL" id="JAQQWI010000006">
    <property type="protein sequence ID" value="KAK8033567.1"/>
    <property type="molecule type" value="Genomic_DNA"/>
</dbReference>
<organism evidence="3 4">
    <name type="scientific">Apiospora marii</name>
    <dbReference type="NCBI Taxonomy" id="335849"/>
    <lineage>
        <taxon>Eukaryota</taxon>
        <taxon>Fungi</taxon>
        <taxon>Dikarya</taxon>
        <taxon>Ascomycota</taxon>
        <taxon>Pezizomycotina</taxon>
        <taxon>Sordariomycetes</taxon>
        <taxon>Xylariomycetidae</taxon>
        <taxon>Amphisphaeriales</taxon>
        <taxon>Apiosporaceae</taxon>
        <taxon>Apiospora</taxon>
    </lineage>
</organism>
<evidence type="ECO:0000313" key="4">
    <source>
        <dbReference type="Proteomes" id="UP001396898"/>
    </source>
</evidence>
<name>A0ABR1SGW7_9PEZI</name>
<dbReference type="PANTHER" id="PTHR43092:SF2">
    <property type="entry name" value="HERCYNYLCYSTEINE SULFOXIDE LYASE"/>
    <property type="match status" value="1"/>
</dbReference>
<dbReference type="Proteomes" id="UP001396898">
    <property type="component" value="Unassembled WGS sequence"/>
</dbReference>
<reference evidence="3 4" key="1">
    <citation type="submission" date="2023-01" db="EMBL/GenBank/DDBJ databases">
        <title>Analysis of 21 Apiospora genomes using comparative genomics revels a genus with tremendous synthesis potential of carbohydrate active enzymes and secondary metabolites.</title>
        <authorList>
            <person name="Sorensen T."/>
        </authorList>
    </citation>
    <scope>NUCLEOTIDE SEQUENCE [LARGE SCALE GENOMIC DNA]</scope>
    <source>
        <strain evidence="3 4">CBS 20057</strain>
    </source>
</reference>
<keyword evidence="1" id="KW-0663">Pyridoxal phosphate</keyword>
<comment type="caution">
    <text evidence="3">The sequence shown here is derived from an EMBL/GenBank/DDBJ whole genome shotgun (WGS) entry which is preliminary data.</text>
</comment>
<feature type="domain" description="Aminotransferase class V" evidence="2">
    <location>
        <begin position="214"/>
        <end position="300"/>
    </location>
</feature>
<dbReference type="Gene3D" id="3.40.640.10">
    <property type="entry name" value="Type I PLP-dependent aspartate aminotransferase-like (Major domain)"/>
    <property type="match status" value="1"/>
</dbReference>
<dbReference type="SUPFAM" id="SSF53383">
    <property type="entry name" value="PLP-dependent transferases"/>
    <property type="match status" value="1"/>
</dbReference>
<dbReference type="InterPro" id="IPR000192">
    <property type="entry name" value="Aminotrans_V_dom"/>
</dbReference>
<keyword evidence="4" id="KW-1185">Reference proteome</keyword>
<proteinExistence type="predicted"/>
<accession>A0ABR1SGW7</accession>
<dbReference type="PANTHER" id="PTHR43092">
    <property type="entry name" value="L-CYSTEINE DESULFHYDRASE"/>
    <property type="match status" value="1"/>
</dbReference>
<gene>
    <name evidence="3" type="ORF">PG991_002965</name>
</gene>
<sequence length="497" mass="54657">MASSNDTSQSTNEGKVAFGHSLRKEFPFDADYRNFNQGELTVNHHHTLQQSFVTFISSQTYEYESNKGNTGSFGAWPTAIHTHLREYQDRANQRPDPFIRYELPHLLDASREAAAALLRAPAETVVLVPNATMAINIILRNLTWNPDGRDVLFYFSTVYGGCGKTIDYIVDSHQPASGRPLVSAREIPLQYPFEDADAVTAFEAAVAQCVADGQRPRLCVFDTVSSLPGIRFPFEALTEACRQRGVLSLVDGAQGIGQIDLDLAALDPDFFLSNCHKWLFVPRGCAVLYVPRRHQALIRSSVPTSHGYVTTQTGGSARINPLPPSDKSPFVRNFEFTGTIDCSPYLCVTDALRWRDEVLGGEERILEYVQTLAREGGKRTAEILGTEVLENSTGTLGRCCMTNVALPIPFTDGAGAEESGGSGAGISTAEGPVAMRWILKKLMEDHNTFIPLFQGNGKLWARLSAQVFLEMEDFEWAGRVLLEICQGVAGGEHRCAN</sequence>
<evidence type="ECO:0000313" key="3">
    <source>
        <dbReference type="EMBL" id="KAK8033567.1"/>
    </source>
</evidence>
<protein>
    <recommendedName>
        <fullName evidence="2">Aminotransferase class V domain-containing protein</fullName>
    </recommendedName>
</protein>
<evidence type="ECO:0000259" key="2">
    <source>
        <dbReference type="Pfam" id="PF00266"/>
    </source>
</evidence>
<evidence type="ECO:0000256" key="1">
    <source>
        <dbReference type="ARBA" id="ARBA00022898"/>
    </source>
</evidence>
<dbReference type="Pfam" id="PF00266">
    <property type="entry name" value="Aminotran_5"/>
    <property type="match status" value="1"/>
</dbReference>
<dbReference type="InterPro" id="IPR015424">
    <property type="entry name" value="PyrdxlP-dep_Trfase"/>
</dbReference>